<dbReference type="PANTHER" id="PTHR11063">
    <property type="entry name" value="GLUTAMATE SEMIALDEHYDE DEHYDROGENASE"/>
    <property type="match status" value="1"/>
</dbReference>
<gene>
    <name evidence="1" type="ORF">CCMP2556_LOCUS26635</name>
</gene>
<dbReference type="EMBL" id="CAXAMN010018669">
    <property type="protein sequence ID" value="CAK9052867.1"/>
    <property type="molecule type" value="Genomic_DNA"/>
</dbReference>
<feature type="non-terminal residue" evidence="1">
    <location>
        <position position="58"/>
    </location>
</feature>
<keyword evidence="2" id="KW-1185">Reference proteome</keyword>
<protein>
    <submittedName>
        <fullName evidence="1">Uncharacterized protein</fullName>
    </submittedName>
</protein>
<feature type="non-terminal residue" evidence="1">
    <location>
        <position position="1"/>
    </location>
</feature>
<dbReference type="PANTHER" id="PTHR11063:SF8">
    <property type="entry name" value="DELTA-1-PYRROLINE-5-CARBOXYLATE SYNTHASE"/>
    <property type="match status" value="1"/>
</dbReference>
<accession>A0ABP0MPV3</accession>
<sequence>VDKQANLEKAVKVVVDSKTQYCAACNSMETLLVHEEVCKEFLPKLADALASKEDVRYK</sequence>
<organism evidence="1 2">
    <name type="scientific">Durusdinium trenchii</name>
    <dbReference type="NCBI Taxonomy" id="1381693"/>
    <lineage>
        <taxon>Eukaryota</taxon>
        <taxon>Sar</taxon>
        <taxon>Alveolata</taxon>
        <taxon>Dinophyceae</taxon>
        <taxon>Suessiales</taxon>
        <taxon>Symbiodiniaceae</taxon>
        <taxon>Durusdinium</taxon>
    </lineage>
</organism>
<reference evidence="1 2" key="1">
    <citation type="submission" date="2024-02" db="EMBL/GenBank/DDBJ databases">
        <authorList>
            <person name="Chen Y."/>
            <person name="Shah S."/>
            <person name="Dougan E. K."/>
            <person name="Thang M."/>
            <person name="Chan C."/>
        </authorList>
    </citation>
    <scope>NUCLEOTIDE SEQUENCE [LARGE SCALE GENOMIC DNA]</scope>
</reference>
<comment type="caution">
    <text evidence="1">The sequence shown here is derived from an EMBL/GenBank/DDBJ whole genome shotgun (WGS) entry which is preliminary data.</text>
</comment>
<evidence type="ECO:0000313" key="2">
    <source>
        <dbReference type="Proteomes" id="UP001642484"/>
    </source>
</evidence>
<proteinExistence type="predicted"/>
<dbReference type="InterPro" id="IPR016161">
    <property type="entry name" value="Ald_DH/histidinol_DH"/>
</dbReference>
<dbReference type="SUPFAM" id="SSF53720">
    <property type="entry name" value="ALDH-like"/>
    <property type="match status" value="1"/>
</dbReference>
<name>A0ABP0MPV3_9DINO</name>
<evidence type="ECO:0000313" key="1">
    <source>
        <dbReference type="EMBL" id="CAK9052867.1"/>
    </source>
</evidence>
<dbReference type="Proteomes" id="UP001642484">
    <property type="component" value="Unassembled WGS sequence"/>
</dbReference>
<dbReference type="Gene3D" id="3.40.309.10">
    <property type="entry name" value="Aldehyde Dehydrogenase, Chain A, domain 2"/>
    <property type="match status" value="1"/>
</dbReference>
<dbReference type="InterPro" id="IPR016163">
    <property type="entry name" value="Ald_DH_C"/>
</dbReference>